<protein>
    <recommendedName>
        <fullName evidence="2">GH18 domain-containing protein</fullName>
    </recommendedName>
</protein>
<dbReference type="Proteomes" id="UP000261540">
    <property type="component" value="Unplaced"/>
</dbReference>
<name>A0A3B3QWB3_9TELE</name>
<dbReference type="PANTHER" id="PTHR11177">
    <property type="entry name" value="CHITINASE"/>
    <property type="match status" value="1"/>
</dbReference>
<accession>A0A3B3QWB3</accession>
<dbReference type="GeneTree" id="ENSGT00940000162989"/>
<dbReference type="STRING" id="1676925.ENSPKIP00000010199"/>
<dbReference type="SUPFAM" id="SSF51445">
    <property type="entry name" value="(Trans)glycosidases"/>
    <property type="match status" value="1"/>
</dbReference>
<dbReference type="AlphaFoldDB" id="A0A3B3QWB3"/>
<dbReference type="GO" id="GO:0008061">
    <property type="term" value="F:chitin binding"/>
    <property type="evidence" value="ECO:0007669"/>
    <property type="project" value="InterPro"/>
</dbReference>
<feature type="domain" description="GH18" evidence="2">
    <location>
        <begin position="40"/>
        <end position="407"/>
    </location>
</feature>
<evidence type="ECO:0000313" key="3">
    <source>
        <dbReference type="Ensembl" id="ENSPKIP00000010199.1"/>
    </source>
</evidence>
<dbReference type="InterPro" id="IPR017853">
    <property type="entry name" value="GH"/>
</dbReference>
<dbReference type="Gene3D" id="3.10.50.10">
    <property type="match status" value="1"/>
</dbReference>
<proteinExistence type="predicted"/>
<dbReference type="PROSITE" id="PS51910">
    <property type="entry name" value="GH18_2"/>
    <property type="match status" value="1"/>
</dbReference>
<organism evidence="3 4">
    <name type="scientific">Paramormyrops kingsleyae</name>
    <dbReference type="NCBI Taxonomy" id="1676925"/>
    <lineage>
        <taxon>Eukaryota</taxon>
        <taxon>Metazoa</taxon>
        <taxon>Chordata</taxon>
        <taxon>Craniata</taxon>
        <taxon>Vertebrata</taxon>
        <taxon>Euteleostomi</taxon>
        <taxon>Actinopterygii</taxon>
        <taxon>Neopterygii</taxon>
        <taxon>Teleostei</taxon>
        <taxon>Osteoglossocephala</taxon>
        <taxon>Osteoglossomorpha</taxon>
        <taxon>Osteoglossiformes</taxon>
        <taxon>Mormyridae</taxon>
        <taxon>Paramormyrops</taxon>
    </lineage>
</organism>
<evidence type="ECO:0000256" key="1">
    <source>
        <dbReference type="ARBA" id="ARBA00023157"/>
    </source>
</evidence>
<sequence>MLHCVEYFQVLLDFNAGKMVRFIVLAGLGILFVLPIVASTKLVCYLTNWSQYRPGSGKFTPDDVDPFLCTHVIYALATIGNDNQIKTIEWNDETLYKSLNQQKNLNPNLKTLLSVGGWVNGISPFISMVSKPENRHTFIESSVNFLRTHGFDGLDLDWQFPGQGGSPPEDKLKFTALVMELKNAFDNESRENKLPRLLLSAKVASISSTIEHGYEISNISSQLDFISVMTYDFHGHWEKVTGHNSPLYRSTDDQGNYIDYNIDSALTYWIEHGAPPEKLLMGFPTFGRTFHLTSSMASIGAPSNGPASAGPYTRDAGFWSYYEVCSFLKAAKVHWIEDQKVPYAVQSDSWVGYDNQESFSNKVLWLREHNLGGAFVWSLDMDDFHGEFCAEMQYPLVNHLRNSLGKQQKVNFFLNACLPSNLQNRVSYPFINFIYKSVAKVKRVAFFLGS</sequence>
<reference evidence="3" key="1">
    <citation type="submission" date="2025-08" db="UniProtKB">
        <authorList>
            <consortium name="Ensembl"/>
        </authorList>
    </citation>
    <scope>IDENTIFICATION</scope>
</reference>
<dbReference type="CDD" id="cd02872">
    <property type="entry name" value="GH18_chitolectin_chitotriosidase"/>
    <property type="match status" value="1"/>
</dbReference>
<dbReference type="FunFam" id="3.20.20.80:FF:000220">
    <property type="entry name" value="Chitotriosidase-1"/>
    <property type="match status" value="1"/>
</dbReference>
<dbReference type="Gene3D" id="3.20.20.80">
    <property type="entry name" value="Glycosidases"/>
    <property type="match status" value="1"/>
</dbReference>
<dbReference type="SUPFAM" id="SSF54556">
    <property type="entry name" value="Chitinase insertion domain"/>
    <property type="match status" value="1"/>
</dbReference>
<dbReference type="Pfam" id="PF00704">
    <property type="entry name" value="Glyco_hydro_18"/>
    <property type="match status" value="1"/>
</dbReference>
<dbReference type="InterPro" id="IPR011583">
    <property type="entry name" value="Chitinase_II/V-like_cat"/>
</dbReference>
<reference evidence="3" key="2">
    <citation type="submission" date="2025-09" db="UniProtKB">
        <authorList>
            <consortium name="Ensembl"/>
        </authorList>
    </citation>
    <scope>IDENTIFICATION</scope>
</reference>
<dbReference type="InterPro" id="IPR050314">
    <property type="entry name" value="Glycosyl_Hydrlase_18"/>
</dbReference>
<keyword evidence="4" id="KW-1185">Reference proteome</keyword>
<dbReference type="FunFam" id="3.10.50.10:FF:000001">
    <property type="entry name" value="Chitinase 3-like 1"/>
    <property type="match status" value="1"/>
</dbReference>
<keyword evidence="1" id="KW-1015">Disulfide bond</keyword>
<dbReference type="PANTHER" id="PTHR11177:SF332">
    <property type="entry name" value="CHITINASE"/>
    <property type="match status" value="1"/>
</dbReference>
<evidence type="ECO:0000259" key="2">
    <source>
        <dbReference type="PROSITE" id="PS51910"/>
    </source>
</evidence>
<dbReference type="GO" id="GO:0005576">
    <property type="term" value="C:extracellular region"/>
    <property type="evidence" value="ECO:0007669"/>
    <property type="project" value="TreeGrafter"/>
</dbReference>
<evidence type="ECO:0000313" key="4">
    <source>
        <dbReference type="Proteomes" id="UP000261540"/>
    </source>
</evidence>
<dbReference type="SMART" id="SM00636">
    <property type="entry name" value="Glyco_18"/>
    <property type="match status" value="1"/>
</dbReference>
<dbReference type="Ensembl" id="ENSPKIT00000034324.1">
    <property type="protein sequence ID" value="ENSPKIP00000010199.1"/>
    <property type="gene ID" value="ENSPKIG00000025013.1"/>
</dbReference>
<dbReference type="InterPro" id="IPR001223">
    <property type="entry name" value="Glyco_hydro18_cat"/>
</dbReference>
<dbReference type="InterPro" id="IPR029070">
    <property type="entry name" value="Chitinase_insertion_sf"/>
</dbReference>
<dbReference type="GO" id="GO:0005975">
    <property type="term" value="P:carbohydrate metabolic process"/>
    <property type="evidence" value="ECO:0007669"/>
    <property type="project" value="InterPro"/>
</dbReference>